<accession>A0AAV7TKE0</accession>
<dbReference type="EMBL" id="JANPWB010000006">
    <property type="protein sequence ID" value="KAJ1177130.1"/>
    <property type="molecule type" value="Genomic_DNA"/>
</dbReference>
<reference evidence="2" key="1">
    <citation type="journal article" date="2022" name="bioRxiv">
        <title>Sequencing and chromosome-scale assembly of the giantPleurodeles waltlgenome.</title>
        <authorList>
            <person name="Brown T."/>
            <person name="Elewa A."/>
            <person name="Iarovenko S."/>
            <person name="Subramanian E."/>
            <person name="Araus A.J."/>
            <person name="Petzold A."/>
            <person name="Susuki M."/>
            <person name="Suzuki K.-i.T."/>
            <person name="Hayashi T."/>
            <person name="Toyoda A."/>
            <person name="Oliveira C."/>
            <person name="Osipova E."/>
            <person name="Leigh N.D."/>
            <person name="Simon A."/>
            <person name="Yun M.H."/>
        </authorList>
    </citation>
    <scope>NUCLEOTIDE SEQUENCE</scope>
    <source>
        <strain evidence="2">20211129_DDA</strain>
        <tissue evidence="2">Liver</tissue>
    </source>
</reference>
<feature type="compositionally biased region" description="Basic and acidic residues" evidence="1">
    <location>
        <begin position="164"/>
        <end position="191"/>
    </location>
</feature>
<gene>
    <name evidence="2" type="ORF">NDU88_002392</name>
</gene>
<feature type="compositionally biased region" description="Basic and acidic residues" evidence="1">
    <location>
        <begin position="208"/>
        <end position="219"/>
    </location>
</feature>
<evidence type="ECO:0000313" key="2">
    <source>
        <dbReference type="EMBL" id="KAJ1177130.1"/>
    </source>
</evidence>
<name>A0AAV7TKE0_PLEWA</name>
<keyword evidence="3" id="KW-1185">Reference proteome</keyword>
<organism evidence="2 3">
    <name type="scientific">Pleurodeles waltl</name>
    <name type="common">Iberian ribbed newt</name>
    <dbReference type="NCBI Taxonomy" id="8319"/>
    <lineage>
        <taxon>Eukaryota</taxon>
        <taxon>Metazoa</taxon>
        <taxon>Chordata</taxon>
        <taxon>Craniata</taxon>
        <taxon>Vertebrata</taxon>
        <taxon>Euteleostomi</taxon>
        <taxon>Amphibia</taxon>
        <taxon>Batrachia</taxon>
        <taxon>Caudata</taxon>
        <taxon>Salamandroidea</taxon>
        <taxon>Salamandridae</taxon>
        <taxon>Pleurodelinae</taxon>
        <taxon>Pleurodeles</taxon>
    </lineage>
</organism>
<feature type="compositionally biased region" description="Basic and acidic residues" evidence="1">
    <location>
        <begin position="72"/>
        <end position="94"/>
    </location>
</feature>
<feature type="compositionally biased region" description="Basic and acidic residues" evidence="1">
    <location>
        <begin position="108"/>
        <end position="124"/>
    </location>
</feature>
<dbReference type="AlphaFoldDB" id="A0AAV7TKE0"/>
<feature type="compositionally biased region" description="Basic and acidic residues" evidence="1">
    <location>
        <begin position="23"/>
        <end position="62"/>
    </location>
</feature>
<protein>
    <submittedName>
        <fullName evidence="2">Uncharacterized protein</fullName>
    </submittedName>
</protein>
<dbReference type="Proteomes" id="UP001066276">
    <property type="component" value="Chromosome 3_2"/>
</dbReference>
<evidence type="ECO:0000313" key="3">
    <source>
        <dbReference type="Proteomes" id="UP001066276"/>
    </source>
</evidence>
<evidence type="ECO:0000256" key="1">
    <source>
        <dbReference type="SAM" id="MobiDB-lite"/>
    </source>
</evidence>
<sequence>MKRNDGLCTGSALEEEDAGEDTSGERRKREPERRPPTEEPKKSSVKDTTTREEVPEGCELRHVPGGMWLNQDVEHFQGRDLPARTMPEEKEIWRDTALSPTNGIIKQENPEGERNAGQERHREAVQGSKEEEEESPREHVKSTAPTQKKETAKQPSHVPRGAWLHKDAEHFRGRDLWVRTTPEEKEIERDAAVSPMNWIIEQEDPEGERDAGQERHREAVQGSKEEEEELQRNHVKSPAPPQKKDTAKQPSHVPGGAWLHKGNPQEDR</sequence>
<feature type="compositionally biased region" description="Acidic residues" evidence="1">
    <location>
        <begin position="13"/>
        <end position="22"/>
    </location>
</feature>
<feature type="region of interest" description="Disordered" evidence="1">
    <location>
        <begin position="1"/>
        <end position="268"/>
    </location>
</feature>
<comment type="caution">
    <text evidence="2">The sequence shown here is derived from an EMBL/GenBank/DDBJ whole genome shotgun (WGS) entry which is preliminary data.</text>
</comment>
<proteinExistence type="predicted"/>
<feature type="compositionally biased region" description="Basic and acidic residues" evidence="1">
    <location>
        <begin position="136"/>
        <end position="152"/>
    </location>
</feature>